<keyword evidence="3" id="KW-1185">Reference proteome</keyword>
<comment type="caution">
    <text evidence="2">The sequence shown here is derived from an EMBL/GenBank/DDBJ whole genome shotgun (WGS) entry which is preliminary data.</text>
</comment>
<reference evidence="2 3" key="1">
    <citation type="journal article" date="2003" name="Int. J. Syst. Evol. Microbiol.">
        <title>Bacillus nealsonii sp. nov., isolated from a spacecraft-assembly facility, whose spores are gamma-radiation resistant.</title>
        <authorList>
            <person name="Venkateswaran K."/>
            <person name="Kempf M."/>
            <person name="Chen F."/>
            <person name="Satomi M."/>
            <person name="Nicholson W."/>
            <person name="Kern R."/>
        </authorList>
    </citation>
    <scope>NUCLEOTIDE SEQUENCE [LARGE SCALE GENOMIC DNA]</scope>
    <source>
        <strain evidence="2 3">FO-92</strain>
    </source>
</reference>
<dbReference type="Pfam" id="PF08241">
    <property type="entry name" value="Methyltransf_11"/>
    <property type="match status" value="1"/>
</dbReference>
<keyword evidence="2" id="KW-0489">Methyltransferase</keyword>
<dbReference type="Proteomes" id="UP000233375">
    <property type="component" value="Unassembled WGS sequence"/>
</dbReference>
<dbReference type="GO" id="GO:0008757">
    <property type="term" value="F:S-adenosylmethionine-dependent methyltransferase activity"/>
    <property type="evidence" value="ECO:0007669"/>
    <property type="project" value="InterPro"/>
</dbReference>
<gene>
    <name evidence="2" type="ORF">CWS01_04515</name>
</gene>
<evidence type="ECO:0000259" key="1">
    <source>
        <dbReference type="Pfam" id="PF08241"/>
    </source>
</evidence>
<name>A0A2N0Z5P9_9BACI</name>
<accession>A0A2N0Z5P9</accession>
<dbReference type="EMBL" id="PISE01000010">
    <property type="protein sequence ID" value="PKG24829.1"/>
    <property type="molecule type" value="Genomic_DNA"/>
</dbReference>
<dbReference type="OrthoDB" id="9760689at2"/>
<dbReference type="CDD" id="cd02440">
    <property type="entry name" value="AdoMet_MTases"/>
    <property type="match status" value="1"/>
</dbReference>
<dbReference type="GO" id="GO:0032259">
    <property type="term" value="P:methylation"/>
    <property type="evidence" value="ECO:0007669"/>
    <property type="project" value="UniProtKB-KW"/>
</dbReference>
<sequence>MKNTVSKADQWNADLYDSNHSFVSQYGNSLLELLNPKPNEKILDLGCGTGDLAEQLFQKEANVIGIDKSPNMVAQAAKKYPHLNFSVQNATSLKFSNEFDAVFSNATLHWVKPPNIALTRIYESLKKGGRFVAEFGGKGNVQQITDGIINELKMEGFSFQEEQFPWYYPSIAEYTALMENTGFRVVLAQHYDRPTPLNGIDGLKNWINMFGDSFFINIKDDVKDRLITNVVNYLKESLFDEKTNNWIADYKRIRVIGIKE</sequence>
<protein>
    <submittedName>
        <fullName evidence="2">SAM-dependent methyltransferase</fullName>
    </submittedName>
</protein>
<organism evidence="2 3">
    <name type="scientific">Niallia nealsonii</name>
    <dbReference type="NCBI Taxonomy" id="115979"/>
    <lineage>
        <taxon>Bacteria</taxon>
        <taxon>Bacillati</taxon>
        <taxon>Bacillota</taxon>
        <taxon>Bacilli</taxon>
        <taxon>Bacillales</taxon>
        <taxon>Bacillaceae</taxon>
        <taxon>Niallia</taxon>
    </lineage>
</organism>
<dbReference type="PANTHER" id="PTHR43861">
    <property type="entry name" value="TRANS-ACONITATE 2-METHYLTRANSFERASE-RELATED"/>
    <property type="match status" value="1"/>
</dbReference>
<dbReference type="InterPro" id="IPR013216">
    <property type="entry name" value="Methyltransf_11"/>
</dbReference>
<dbReference type="AlphaFoldDB" id="A0A2N0Z5P9"/>
<evidence type="ECO:0000313" key="3">
    <source>
        <dbReference type="Proteomes" id="UP000233375"/>
    </source>
</evidence>
<evidence type="ECO:0000313" key="2">
    <source>
        <dbReference type="EMBL" id="PKG24829.1"/>
    </source>
</evidence>
<dbReference type="RefSeq" id="WP_101175859.1">
    <property type="nucleotide sequence ID" value="NZ_PISE01000010.1"/>
</dbReference>
<proteinExistence type="predicted"/>
<dbReference type="InterPro" id="IPR029063">
    <property type="entry name" value="SAM-dependent_MTases_sf"/>
</dbReference>
<dbReference type="SUPFAM" id="SSF53335">
    <property type="entry name" value="S-adenosyl-L-methionine-dependent methyltransferases"/>
    <property type="match status" value="1"/>
</dbReference>
<dbReference type="Gene3D" id="3.40.50.150">
    <property type="entry name" value="Vaccinia Virus protein VP39"/>
    <property type="match status" value="1"/>
</dbReference>
<dbReference type="PANTHER" id="PTHR43861:SF1">
    <property type="entry name" value="TRANS-ACONITATE 2-METHYLTRANSFERASE"/>
    <property type="match status" value="1"/>
</dbReference>
<keyword evidence="2" id="KW-0808">Transferase</keyword>
<feature type="domain" description="Methyltransferase type 11" evidence="1">
    <location>
        <begin position="43"/>
        <end position="132"/>
    </location>
</feature>